<dbReference type="EMBL" id="VJZC01000024">
    <property type="protein sequence ID" value="MPY56803.1"/>
    <property type="molecule type" value="Genomic_DNA"/>
</dbReference>
<gene>
    <name evidence="1" type="ORF">FNH08_06370</name>
</gene>
<dbReference type="Proteomes" id="UP000400924">
    <property type="component" value="Unassembled WGS sequence"/>
</dbReference>
<comment type="caution">
    <text evidence="1">The sequence shown here is derived from an EMBL/GenBank/DDBJ whole genome shotgun (WGS) entry which is preliminary data.</text>
</comment>
<reference evidence="1 2" key="1">
    <citation type="submission" date="2019-07" db="EMBL/GenBank/DDBJ databases">
        <title>New species of Amycolatopsis and Streptomyces.</title>
        <authorList>
            <person name="Duangmal K."/>
            <person name="Teo W.F.A."/>
            <person name="Lipun K."/>
        </authorList>
    </citation>
    <scope>NUCLEOTIDE SEQUENCE [LARGE SCALE GENOMIC DNA]</scope>
    <source>
        <strain evidence="1 2">NBRC 106415</strain>
    </source>
</reference>
<accession>A0A5N8XBB6</accession>
<organism evidence="1 2">
    <name type="scientific">Streptomyces spongiae</name>
    <dbReference type="NCBI Taxonomy" id="565072"/>
    <lineage>
        <taxon>Bacteria</taxon>
        <taxon>Bacillati</taxon>
        <taxon>Actinomycetota</taxon>
        <taxon>Actinomycetes</taxon>
        <taxon>Kitasatosporales</taxon>
        <taxon>Streptomycetaceae</taxon>
        <taxon>Streptomyces</taxon>
    </lineage>
</organism>
<protein>
    <recommendedName>
        <fullName evidence="3">Calcium-binding protein</fullName>
    </recommendedName>
</protein>
<sequence length="62" mass="6646">MSLQFREKGASSFTTVKKITSSSTGGLKTTVTASKDGDWRWAYYGNSTTGSAKSATDFVDVQ</sequence>
<evidence type="ECO:0000313" key="1">
    <source>
        <dbReference type="EMBL" id="MPY56803.1"/>
    </source>
</evidence>
<evidence type="ECO:0008006" key="3">
    <source>
        <dbReference type="Google" id="ProtNLM"/>
    </source>
</evidence>
<evidence type="ECO:0000313" key="2">
    <source>
        <dbReference type="Proteomes" id="UP000400924"/>
    </source>
</evidence>
<keyword evidence="2" id="KW-1185">Reference proteome</keyword>
<dbReference type="AlphaFoldDB" id="A0A5N8XBB6"/>
<dbReference type="OrthoDB" id="3296851at2"/>
<name>A0A5N8XBB6_9ACTN</name>
<proteinExistence type="predicted"/>